<dbReference type="GO" id="GO:0010257">
    <property type="term" value="P:NADH dehydrogenase complex assembly"/>
    <property type="evidence" value="ECO:0007669"/>
    <property type="project" value="TreeGrafter"/>
</dbReference>
<keyword evidence="4" id="KW-1185">Reference proteome</keyword>
<dbReference type="AlphaFoldDB" id="A0A0D3KM31"/>
<dbReference type="GeneID" id="17282086"/>
<dbReference type="Proteomes" id="UP000013827">
    <property type="component" value="Unassembled WGS sequence"/>
</dbReference>
<comment type="similarity">
    <text evidence="1">Belongs to the CIA30 family.</text>
</comment>
<dbReference type="InterPro" id="IPR039131">
    <property type="entry name" value="NDUFAF1"/>
</dbReference>
<evidence type="ECO:0000256" key="1">
    <source>
        <dbReference type="ARBA" id="ARBA00007884"/>
    </source>
</evidence>
<dbReference type="Pfam" id="PF08547">
    <property type="entry name" value="CIA30"/>
    <property type="match status" value="1"/>
</dbReference>
<evidence type="ECO:0000259" key="2">
    <source>
        <dbReference type="Pfam" id="PF08547"/>
    </source>
</evidence>
<proteinExistence type="inferred from homology"/>
<dbReference type="PaxDb" id="2903-EOD36816"/>
<dbReference type="RefSeq" id="XP_005789245.1">
    <property type="nucleotide sequence ID" value="XM_005789188.1"/>
</dbReference>
<accession>A0A0D3KM31</accession>
<dbReference type="SUPFAM" id="SSF49785">
    <property type="entry name" value="Galactose-binding domain-like"/>
    <property type="match status" value="1"/>
</dbReference>
<dbReference type="STRING" id="2903.R1FMH8"/>
<feature type="domain" description="NADH:ubiquinone oxidoreductase intermediate-associated protein 30" evidence="2">
    <location>
        <begin position="68"/>
        <end position="226"/>
    </location>
</feature>
<dbReference type="GO" id="GO:0051082">
    <property type="term" value="F:unfolded protein binding"/>
    <property type="evidence" value="ECO:0007669"/>
    <property type="project" value="TreeGrafter"/>
</dbReference>
<dbReference type="PANTHER" id="PTHR13194">
    <property type="entry name" value="COMPLEX I INTERMEDIATE-ASSOCIATED PROTEIN 30"/>
    <property type="match status" value="1"/>
</dbReference>
<dbReference type="OMA" id="THATGLK"/>
<dbReference type="InterPro" id="IPR008979">
    <property type="entry name" value="Galactose-bd-like_sf"/>
</dbReference>
<dbReference type="eggNOG" id="KOG1203">
    <property type="taxonomic scope" value="Eukaryota"/>
</dbReference>
<dbReference type="KEGG" id="ehx:EMIHUDRAFT_98220"/>
<dbReference type="PANTHER" id="PTHR13194:SF19">
    <property type="entry name" value="NAD(P)-BINDING ROSSMANN-FOLD SUPERFAMILY PROTEIN"/>
    <property type="match status" value="1"/>
</dbReference>
<name>A0A0D3KM31_EMIH1</name>
<protein>
    <recommendedName>
        <fullName evidence="2">NADH:ubiquinone oxidoreductase intermediate-associated protein 30 domain-containing protein</fullName>
    </recommendedName>
</protein>
<evidence type="ECO:0000313" key="4">
    <source>
        <dbReference type="Proteomes" id="UP000013827"/>
    </source>
</evidence>
<dbReference type="HOGENOM" id="CLU_1191791_0_0_1"/>
<sequence>MLTQWVAAAPLKAALALLAVFVAARTGVFIHSIRAYREKTKADRCLAPRTFLSLPAGSAPVRRLEFFKINDEVMGGRSTSSVTAKGGDVTFSGVINTNGGGFASFRTLGARSAGSDDEAPLGLPAECATVEVAATGDGRRYKVTLHVADSWAMSLPVWGADFVTRGGRQTFRLPLRSFVPTRQGRVVKAPPLSPAAVTGVGFSLSLYTADGKPNKEFGDGPFELTVHGVEIKR</sequence>
<dbReference type="EnsemblProtists" id="EOD36816">
    <property type="protein sequence ID" value="EOD36816"/>
    <property type="gene ID" value="EMIHUDRAFT_98220"/>
</dbReference>
<reference evidence="3" key="2">
    <citation type="submission" date="2024-10" db="UniProtKB">
        <authorList>
            <consortium name="EnsemblProtists"/>
        </authorList>
    </citation>
    <scope>IDENTIFICATION</scope>
</reference>
<dbReference type="InterPro" id="IPR013857">
    <property type="entry name" value="NADH-UbQ_OxRdtase-assoc_prot30"/>
</dbReference>
<organism evidence="3 4">
    <name type="scientific">Emiliania huxleyi (strain CCMP1516)</name>
    <dbReference type="NCBI Taxonomy" id="280463"/>
    <lineage>
        <taxon>Eukaryota</taxon>
        <taxon>Haptista</taxon>
        <taxon>Haptophyta</taxon>
        <taxon>Prymnesiophyceae</taxon>
        <taxon>Isochrysidales</taxon>
        <taxon>Noelaerhabdaceae</taxon>
        <taxon>Emiliania</taxon>
    </lineage>
</organism>
<reference evidence="4" key="1">
    <citation type="journal article" date="2013" name="Nature">
        <title>Pan genome of the phytoplankton Emiliania underpins its global distribution.</title>
        <authorList>
            <person name="Read B.A."/>
            <person name="Kegel J."/>
            <person name="Klute M.J."/>
            <person name="Kuo A."/>
            <person name="Lefebvre S.C."/>
            <person name="Maumus F."/>
            <person name="Mayer C."/>
            <person name="Miller J."/>
            <person name="Monier A."/>
            <person name="Salamov A."/>
            <person name="Young J."/>
            <person name="Aguilar M."/>
            <person name="Claverie J.M."/>
            <person name="Frickenhaus S."/>
            <person name="Gonzalez K."/>
            <person name="Herman E.K."/>
            <person name="Lin Y.C."/>
            <person name="Napier J."/>
            <person name="Ogata H."/>
            <person name="Sarno A.F."/>
            <person name="Shmutz J."/>
            <person name="Schroeder D."/>
            <person name="de Vargas C."/>
            <person name="Verret F."/>
            <person name="von Dassow P."/>
            <person name="Valentin K."/>
            <person name="Van de Peer Y."/>
            <person name="Wheeler G."/>
            <person name="Dacks J.B."/>
            <person name="Delwiche C.F."/>
            <person name="Dyhrman S.T."/>
            <person name="Glockner G."/>
            <person name="John U."/>
            <person name="Richards T."/>
            <person name="Worden A.Z."/>
            <person name="Zhang X."/>
            <person name="Grigoriev I.V."/>
            <person name="Allen A.E."/>
            <person name="Bidle K."/>
            <person name="Borodovsky M."/>
            <person name="Bowler C."/>
            <person name="Brownlee C."/>
            <person name="Cock J.M."/>
            <person name="Elias M."/>
            <person name="Gladyshev V.N."/>
            <person name="Groth M."/>
            <person name="Guda C."/>
            <person name="Hadaegh A."/>
            <person name="Iglesias-Rodriguez M.D."/>
            <person name="Jenkins J."/>
            <person name="Jones B.M."/>
            <person name="Lawson T."/>
            <person name="Leese F."/>
            <person name="Lindquist E."/>
            <person name="Lobanov A."/>
            <person name="Lomsadze A."/>
            <person name="Malik S.B."/>
            <person name="Marsh M.E."/>
            <person name="Mackinder L."/>
            <person name="Mock T."/>
            <person name="Mueller-Roeber B."/>
            <person name="Pagarete A."/>
            <person name="Parker M."/>
            <person name="Probert I."/>
            <person name="Quesneville H."/>
            <person name="Raines C."/>
            <person name="Rensing S.A."/>
            <person name="Riano-Pachon D.M."/>
            <person name="Richier S."/>
            <person name="Rokitta S."/>
            <person name="Shiraiwa Y."/>
            <person name="Soanes D.M."/>
            <person name="van der Giezen M."/>
            <person name="Wahlund T.M."/>
            <person name="Williams B."/>
            <person name="Wilson W."/>
            <person name="Wolfe G."/>
            <person name="Wurch L.L."/>
        </authorList>
    </citation>
    <scope>NUCLEOTIDE SEQUENCE</scope>
</reference>
<evidence type="ECO:0000313" key="3">
    <source>
        <dbReference type="EnsemblProtists" id="EOD36816"/>
    </source>
</evidence>